<dbReference type="InterPro" id="IPR018060">
    <property type="entry name" value="HTH_AraC"/>
</dbReference>
<dbReference type="OrthoDB" id="9787988at2"/>
<dbReference type="AlphaFoldDB" id="A0A556MTH8"/>
<keyword evidence="3" id="KW-0804">Transcription</keyword>
<dbReference type="InterPro" id="IPR009057">
    <property type="entry name" value="Homeodomain-like_sf"/>
</dbReference>
<evidence type="ECO:0000313" key="6">
    <source>
        <dbReference type="Proteomes" id="UP000318733"/>
    </source>
</evidence>
<dbReference type="PROSITE" id="PS00041">
    <property type="entry name" value="HTH_ARAC_FAMILY_1"/>
    <property type="match status" value="1"/>
</dbReference>
<evidence type="ECO:0000256" key="3">
    <source>
        <dbReference type="ARBA" id="ARBA00023163"/>
    </source>
</evidence>
<dbReference type="GO" id="GO:0003700">
    <property type="term" value="F:DNA-binding transcription factor activity"/>
    <property type="evidence" value="ECO:0007669"/>
    <property type="project" value="InterPro"/>
</dbReference>
<proteinExistence type="predicted"/>
<dbReference type="Gene3D" id="1.10.10.60">
    <property type="entry name" value="Homeodomain-like"/>
    <property type="match status" value="2"/>
</dbReference>
<dbReference type="RefSeq" id="WP_144246806.1">
    <property type="nucleotide sequence ID" value="NZ_VLPK01000001.1"/>
</dbReference>
<dbReference type="Pfam" id="PF12833">
    <property type="entry name" value="HTH_18"/>
    <property type="match status" value="1"/>
</dbReference>
<dbReference type="SMART" id="SM00342">
    <property type="entry name" value="HTH_ARAC"/>
    <property type="match status" value="1"/>
</dbReference>
<dbReference type="GO" id="GO:0043565">
    <property type="term" value="F:sequence-specific DNA binding"/>
    <property type="evidence" value="ECO:0007669"/>
    <property type="project" value="InterPro"/>
</dbReference>
<evidence type="ECO:0000256" key="2">
    <source>
        <dbReference type="ARBA" id="ARBA00023125"/>
    </source>
</evidence>
<keyword evidence="1" id="KW-0805">Transcription regulation</keyword>
<dbReference type="SUPFAM" id="SSF51182">
    <property type="entry name" value="RmlC-like cupins"/>
    <property type="match status" value="1"/>
</dbReference>
<dbReference type="CDD" id="cd06976">
    <property type="entry name" value="cupin_MtlR-like_N"/>
    <property type="match status" value="1"/>
</dbReference>
<accession>A0A556MTH8</accession>
<sequence length="291" mass="33698">MKPQLLKIPYTPDHSFGVRKEMMPNINNRWHYHPEIELIHFHKGSGTQFVGDHISQFEPGDVVLVGCNLPHFWKYDDVYYHDQESTGAYSTVIHFFENFVGERFLHLPETRHIKALLERAKRGVLFKGVVAARISNLVENIYRAEGINQIIALITCLSEIALCEEPRLLSSIGFKYDFPESENKRINAIYNYSFNNFQKKIKQSEIAEIAGMTSNSFCRFFKNHTGKTYSDFITEIRVGYACKLLISNKISIKEVCYESGFNSFSCFHEFFKKVTGKTPQVYQKAYKDGKV</sequence>
<gene>
    <name evidence="5" type="ORF">FO440_03340</name>
</gene>
<reference evidence="5 6" key="1">
    <citation type="submission" date="2019-07" db="EMBL/GenBank/DDBJ databases">
        <authorList>
            <person name="Huq M.A."/>
        </authorList>
    </citation>
    <scope>NUCLEOTIDE SEQUENCE [LARGE SCALE GENOMIC DNA]</scope>
    <source>
        <strain evidence="5 6">MAH-19</strain>
    </source>
</reference>
<dbReference type="PANTHER" id="PTHR43280:SF27">
    <property type="entry name" value="TRANSCRIPTIONAL REGULATOR MTLR"/>
    <property type="match status" value="1"/>
</dbReference>
<protein>
    <submittedName>
        <fullName evidence="5">AraC family transcriptional regulator</fullName>
    </submittedName>
</protein>
<dbReference type="EMBL" id="VLPK01000001">
    <property type="protein sequence ID" value="TSJ43241.1"/>
    <property type="molecule type" value="Genomic_DNA"/>
</dbReference>
<dbReference type="InterPro" id="IPR011051">
    <property type="entry name" value="RmlC_Cupin_sf"/>
</dbReference>
<feature type="domain" description="HTH araC/xylS-type" evidence="4">
    <location>
        <begin position="187"/>
        <end position="285"/>
    </location>
</feature>
<dbReference type="Proteomes" id="UP000318733">
    <property type="component" value="Unassembled WGS sequence"/>
</dbReference>
<name>A0A556MTH8_9SPHI</name>
<dbReference type="SUPFAM" id="SSF46689">
    <property type="entry name" value="Homeodomain-like"/>
    <property type="match status" value="2"/>
</dbReference>
<evidence type="ECO:0000313" key="5">
    <source>
        <dbReference type="EMBL" id="TSJ43241.1"/>
    </source>
</evidence>
<comment type="caution">
    <text evidence="5">The sequence shown here is derived from an EMBL/GenBank/DDBJ whole genome shotgun (WGS) entry which is preliminary data.</text>
</comment>
<keyword evidence="6" id="KW-1185">Reference proteome</keyword>
<dbReference type="Gene3D" id="2.60.120.10">
    <property type="entry name" value="Jelly Rolls"/>
    <property type="match status" value="1"/>
</dbReference>
<dbReference type="InterPro" id="IPR018062">
    <property type="entry name" value="HTH_AraC-typ_CS"/>
</dbReference>
<evidence type="ECO:0000259" key="4">
    <source>
        <dbReference type="PROSITE" id="PS01124"/>
    </source>
</evidence>
<evidence type="ECO:0000256" key="1">
    <source>
        <dbReference type="ARBA" id="ARBA00023015"/>
    </source>
</evidence>
<keyword evidence="2" id="KW-0238">DNA-binding</keyword>
<organism evidence="5 6">
    <name type="scientific">Mucilaginibacter corticis</name>
    <dbReference type="NCBI Taxonomy" id="2597670"/>
    <lineage>
        <taxon>Bacteria</taxon>
        <taxon>Pseudomonadati</taxon>
        <taxon>Bacteroidota</taxon>
        <taxon>Sphingobacteriia</taxon>
        <taxon>Sphingobacteriales</taxon>
        <taxon>Sphingobacteriaceae</taxon>
        <taxon>Mucilaginibacter</taxon>
    </lineage>
</organism>
<dbReference type="PROSITE" id="PS01124">
    <property type="entry name" value="HTH_ARAC_FAMILY_2"/>
    <property type="match status" value="1"/>
</dbReference>
<dbReference type="PANTHER" id="PTHR43280">
    <property type="entry name" value="ARAC-FAMILY TRANSCRIPTIONAL REGULATOR"/>
    <property type="match status" value="1"/>
</dbReference>
<dbReference type="InterPro" id="IPR014710">
    <property type="entry name" value="RmlC-like_jellyroll"/>
</dbReference>